<dbReference type="InterPro" id="IPR003448">
    <property type="entry name" value="Mopterin_biosynth_MoaE"/>
</dbReference>
<evidence type="ECO:0000313" key="2">
    <source>
        <dbReference type="Proteomes" id="UP000515934"/>
    </source>
</evidence>
<organism evidence="1 2">
    <name type="scientific">Leucobacter denitrificans</name>
    <dbReference type="NCBI Taxonomy" id="683042"/>
    <lineage>
        <taxon>Bacteria</taxon>
        <taxon>Bacillati</taxon>
        <taxon>Actinomycetota</taxon>
        <taxon>Actinomycetes</taxon>
        <taxon>Micrococcales</taxon>
        <taxon>Microbacteriaceae</taxon>
        <taxon>Leucobacter</taxon>
    </lineage>
</organism>
<evidence type="ECO:0000313" key="1">
    <source>
        <dbReference type="EMBL" id="QNN62603.1"/>
    </source>
</evidence>
<dbReference type="CDD" id="cd00756">
    <property type="entry name" value="MoaE"/>
    <property type="match status" value="1"/>
</dbReference>
<proteinExistence type="predicted"/>
<sequence length="141" mass="15202">MTETATGVFARVTDTPIDEAAVREAVNAPDCGAVTLFHGVIRNHDGGEDVRALDYSSHPLAEELLAKVVREETERTGVRLAAWHRVGSLEIGDAALVAAAASAHRAEAFAAIETLVERIKTEVPIWKRQHYTSGSSDWVGL</sequence>
<dbReference type="RefSeq" id="WP_187555073.1">
    <property type="nucleotide sequence ID" value="NZ_CP060716.1"/>
</dbReference>
<dbReference type="Proteomes" id="UP000515934">
    <property type="component" value="Chromosome"/>
</dbReference>
<dbReference type="KEGG" id="ldn:H9L06_10255"/>
<dbReference type="SUPFAM" id="SSF54690">
    <property type="entry name" value="Molybdopterin synthase subunit MoaE"/>
    <property type="match status" value="1"/>
</dbReference>
<name>A0A7G9S428_9MICO</name>
<dbReference type="InterPro" id="IPR036563">
    <property type="entry name" value="MoaE_sf"/>
</dbReference>
<protein>
    <submittedName>
        <fullName evidence="1">Molybdenum cofactor biosynthesis protein MoaE</fullName>
    </submittedName>
</protein>
<dbReference type="AlphaFoldDB" id="A0A7G9S428"/>
<accession>A0A7G9S428</accession>
<dbReference type="EMBL" id="CP060716">
    <property type="protein sequence ID" value="QNN62603.1"/>
    <property type="molecule type" value="Genomic_DNA"/>
</dbReference>
<dbReference type="Pfam" id="PF02391">
    <property type="entry name" value="MoaE"/>
    <property type="match status" value="1"/>
</dbReference>
<dbReference type="Gene3D" id="3.90.1170.40">
    <property type="entry name" value="Molybdopterin biosynthesis MoaE subunit"/>
    <property type="match status" value="1"/>
</dbReference>
<dbReference type="GO" id="GO:0006777">
    <property type="term" value="P:Mo-molybdopterin cofactor biosynthetic process"/>
    <property type="evidence" value="ECO:0007669"/>
    <property type="project" value="InterPro"/>
</dbReference>
<gene>
    <name evidence="1" type="ORF">H9L06_10255</name>
</gene>
<keyword evidence="2" id="KW-1185">Reference proteome</keyword>
<dbReference type="PANTHER" id="PTHR23404">
    <property type="entry name" value="MOLYBDOPTERIN SYNTHASE RELATED"/>
    <property type="match status" value="1"/>
</dbReference>
<reference evidence="1 2" key="1">
    <citation type="submission" date="2020-08" db="EMBL/GenBank/DDBJ databases">
        <title>Genome sequence of Leucobacter denitrificans KACC 14055T.</title>
        <authorList>
            <person name="Hyun D.-W."/>
            <person name="Bae J.-W."/>
        </authorList>
    </citation>
    <scope>NUCLEOTIDE SEQUENCE [LARGE SCALE GENOMIC DNA]</scope>
    <source>
        <strain evidence="1 2">KACC 14055</strain>
    </source>
</reference>